<organism evidence="2 3">
    <name type="scientific">Paraphaeosphaeria minitans</name>
    <dbReference type="NCBI Taxonomy" id="565426"/>
    <lineage>
        <taxon>Eukaryota</taxon>
        <taxon>Fungi</taxon>
        <taxon>Dikarya</taxon>
        <taxon>Ascomycota</taxon>
        <taxon>Pezizomycotina</taxon>
        <taxon>Dothideomycetes</taxon>
        <taxon>Pleosporomycetidae</taxon>
        <taxon>Pleosporales</taxon>
        <taxon>Massarineae</taxon>
        <taxon>Didymosphaeriaceae</taxon>
        <taxon>Paraphaeosphaeria</taxon>
    </lineage>
</organism>
<protein>
    <recommendedName>
        <fullName evidence="4">J domain-containing protein</fullName>
    </recommendedName>
</protein>
<gene>
    <name evidence="2" type="ORF">PMIN01_03773</name>
</gene>
<dbReference type="InterPro" id="IPR001623">
    <property type="entry name" value="DnaJ_domain"/>
</dbReference>
<feature type="compositionally biased region" description="Basic and acidic residues" evidence="1">
    <location>
        <begin position="81"/>
        <end position="106"/>
    </location>
</feature>
<reference evidence="2" key="1">
    <citation type="journal article" date="2020" name="Mol. Plant Microbe Interact.">
        <title>Genome Sequence of the Biocontrol Agent Coniothyrium minitans strain Conio (IMI 134523).</title>
        <authorList>
            <person name="Patel D."/>
            <person name="Shittu T.A."/>
            <person name="Baroncelli R."/>
            <person name="Muthumeenakshi S."/>
            <person name="Osborne T.H."/>
            <person name="Janganan T.K."/>
            <person name="Sreenivasaprasad S."/>
        </authorList>
    </citation>
    <scope>NUCLEOTIDE SEQUENCE</scope>
    <source>
        <strain evidence="2">Conio</strain>
    </source>
</reference>
<dbReference type="EMBL" id="WJXW01000003">
    <property type="protein sequence ID" value="KAF9738490.1"/>
    <property type="molecule type" value="Genomic_DNA"/>
</dbReference>
<dbReference type="AlphaFoldDB" id="A0A9P6KTP5"/>
<dbReference type="InterPro" id="IPR036869">
    <property type="entry name" value="J_dom_sf"/>
</dbReference>
<evidence type="ECO:0000256" key="1">
    <source>
        <dbReference type="SAM" id="MobiDB-lite"/>
    </source>
</evidence>
<keyword evidence="3" id="KW-1185">Reference proteome</keyword>
<sequence>MSASEHTWYEILDVSPSATYEELEIAWQKMLRDNAPEDLPPFSRALAMKKVKDANVAWAVLRDWDARLGYHEKIGVQLEDQQRLKESYRRKKDQQPKSDDQAENDSRPQVSTPFSRSPSSSSSSSSSDEDSANWADEEPPYPEGATRYATTDIGTEIHILISKWRLNLHLSSKFKFLNDVSELSNRHEDDSISFKISLAYTSDPGEAHDAIINELTVKVEFLPQERSPGSAPWGIARLQTVFKESISDMPSLTVTLSAGSLGQSECRLPWEFGFDFDLNEGVRSHRRGTCLIFSCEGFPGYFPEYVGVESAEYELKKDKDVRANMYKDLGDDKVLKMEYGRVTMWRLAAVGWRG</sequence>
<accession>A0A9P6KTP5</accession>
<dbReference type="SUPFAM" id="SSF46565">
    <property type="entry name" value="Chaperone J-domain"/>
    <property type="match status" value="1"/>
</dbReference>
<proteinExistence type="predicted"/>
<feature type="region of interest" description="Disordered" evidence="1">
    <location>
        <begin position="81"/>
        <end position="148"/>
    </location>
</feature>
<name>A0A9P6KTP5_9PLEO</name>
<dbReference type="Gene3D" id="1.10.287.110">
    <property type="entry name" value="DnaJ domain"/>
    <property type="match status" value="1"/>
</dbReference>
<evidence type="ECO:0000313" key="3">
    <source>
        <dbReference type="Proteomes" id="UP000756921"/>
    </source>
</evidence>
<dbReference type="OrthoDB" id="445556at2759"/>
<dbReference type="Proteomes" id="UP000756921">
    <property type="component" value="Unassembled WGS sequence"/>
</dbReference>
<feature type="compositionally biased region" description="Low complexity" evidence="1">
    <location>
        <begin position="115"/>
        <end position="126"/>
    </location>
</feature>
<feature type="compositionally biased region" description="Acidic residues" evidence="1">
    <location>
        <begin position="127"/>
        <end position="140"/>
    </location>
</feature>
<evidence type="ECO:0008006" key="4">
    <source>
        <dbReference type="Google" id="ProtNLM"/>
    </source>
</evidence>
<dbReference type="CDD" id="cd06257">
    <property type="entry name" value="DnaJ"/>
    <property type="match status" value="1"/>
</dbReference>
<evidence type="ECO:0000313" key="2">
    <source>
        <dbReference type="EMBL" id="KAF9738490.1"/>
    </source>
</evidence>
<comment type="caution">
    <text evidence="2">The sequence shown here is derived from an EMBL/GenBank/DDBJ whole genome shotgun (WGS) entry which is preliminary data.</text>
</comment>